<accession>A0A0E9S960</accession>
<organism evidence="1">
    <name type="scientific">Anguilla anguilla</name>
    <name type="common">European freshwater eel</name>
    <name type="synonym">Muraena anguilla</name>
    <dbReference type="NCBI Taxonomy" id="7936"/>
    <lineage>
        <taxon>Eukaryota</taxon>
        <taxon>Metazoa</taxon>
        <taxon>Chordata</taxon>
        <taxon>Craniata</taxon>
        <taxon>Vertebrata</taxon>
        <taxon>Euteleostomi</taxon>
        <taxon>Actinopterygii</taxon>
        <taxon>Neopterygii</taxon>
        <taxon>Teleostei</taxon>
        <taxon>Anguilliformes</taxon>
        <taxon>Anguillidae</taxon>
        <taxon>Anguilla</taxon>
    </lineage>
</organism>
<reference evidence="1" key="1">
    <citation type="submission" date="2014-11" db="EMBL/GenBank/DDBJ databases">
        <authorList>
            <person name="Amaro Gonzalez C."/>
        </authorList>
    </citation>
    <scope>NUCLEOTIDE SEQUENCE</scope>
</reference>
<protein>
    <submittedName>
        <fullName evidence="1">Uncharacterized protein</fullName>
    </submittedName>
</protein>
<sequence length="31" mass="3517">MTIDEIPGEIPGLLYVLYTECNMFCAWSCTC</sequence>
<dbReference type="EMBL" id="GBXM01070840">
    <property type="protein sequence ID" value="JAH37737.1"/>
    <property type="molecule type" value="Transcribed_RNA"/>
</dbReference>
<proteinExistence type="predicted"/>
<name>A0A0E9S960_ANGAN</name>
<dbReference type="AlphaFoldDB" id="A0A0E9S960"/>
<evidence type="ECO:0000313" key="1">
    <source>
        <dbReference type="EMBL" id="JAH37737.1"/>
    </source>
</evidence>
<reference evidence="1" key="2">
    <citation type="journal article" date="2015" name="Fish Shellfish Immunol.">
        <title>Early steps in the European eel (Anguilla anguilla)-Vibrio vulnificus interaction in the gills: Role of the RtxA13 toxin.</title>
        <authorList>
            <person name="Callol A."/>
            <person name="Pajuelo D."/>
            <person name="Ebbesson L."/>
            <person name="Teles M."/>
            <person name="MacKenzie S."/>
            <person name="Amaro C."/>
        </authorList>
    </citation>
    <scope>NUCLEOTIDE SEQUENCE</scope>
</reference>